<dbReference type="GO" id="GO:0004674">
    <property type="term" value="F:protein serine/threonine kinase activity"/>
    <property type="evidence" value="ECO:0007669"/>
    <property type="project" value="TreeGrafter"/>
</dbReference>
<name>A0A369JIL7_HYPMA</name>
<organism evidence="2 3">
    <name type="scientific">Hypsizygus marmoreus</name>
    <name type="common">White beech mushroom</name>
    <name type="synonym">Agaricus marmoreus</name>
    <dbReference type="NCBI Taxonomy" id="39966"/>
    <lineage>
        <taxon>Eukaryota</taxon>
        <taxon>Fungi</taxon>
        <taxon>Dikarya</taxon>
        <taxon>Basidiomycota</taxon>
        <taxon>Agaricomycotina</taxon>
        <taxon>Agaricomycetes</taxon>
        <taxon>Agaricomycetidae</taxon>
        <taxon>Agaricales</taxon>
        <taxon>Tricholomatineae</taxon>
        <taxon>Lyophyllaceae</taxon>
        <taxon>Hypsizygus</taxon>
    </lineage>
</organism>
<dbReference type="Proteomes" id="UP000076154">
    <property type="component" value="Unassembled WGS sequence"/>
</dbReference>
<evidence type="ECO:0000313" key="2">
    <source>
        <dbReference type="EMBL" id="RDB18666.1"/>
    </source>
</evidence>
<accession>A0A369JIL7</accession>
<dbReference type="PANTHER" id="PTHR44167:SF24">
    <property type="entry name" value="SERINE_THREONINE-PROTEIN KINASE CHK2"/>
    <property type="match status" value="1"/>
</dbReference>
<protein>
    <recommendedName>
        <fullName evidence="1">Protein kinase domain-containing protein</fullName>
    </recommendedName>
</protein>
<sequence>MLEICRSSSSAHDDRDTTELFWVHHQPFLLSCGYKLRPRYDPSWVLPPGEELTEDRLILLTSAVIDAVRVQDNLKVAIKRVSTTTSEIAIGMHLSSSAMSSDPRNHSVAILEILYLPGDGSTAFIVMPMLHGFHRLPFRRFGEFAEAVQQFLEGLEFMHEHNIVHRDACLYNMMMDASKAIPRGFHFASGLSHDGLNFGLHWHDRWLVRPVQYYFIDFGLSHQYPRGLKNILDAGIFGQDRTVPEMSTTVPYDPFMADVYQLGNVFMEIISKYEGLEGFLELATVMTSKNPQDRPTAAEALLMFECIVSPLKLEDLERRVWPKKLWPEERYEVEHLGAKHLIQ</sequence>
<dbReference type="InParanoid" id="A0A369JIL7"/>
<dbReference type="OrthoDB" id="5987198at2759"/>
<evidence type="ECO:0000313" key="3">
    <source>
        <dbReference type="Proteomes" id="UP000076154"/>
    </source>
</evidence>
<dbReference type="EMBL" id="LUEZ02000090">
    <property type="protein sequence ID" value="RDB18666.1"/>
    <property type="molecule type" value="Genomic_DNA"/>
</dbReference>
<proteinExistence type="predicted"/>
<dbReference type="Pfam" id="PF00069">
    <property type="entry name" value="Pkinase"/>
    <property type="match status" value="1"/>
</dbReference>
<feature type="domain" description="Protein kinase" evidence="1">
    <location>
        <begin position="40"/>
        <end position="343"/>
    </location>
</feature>
<dbReference type="PANTHER" id="PTHR44167">
    <property type="entry name" value="OVARIAN-SPECIFIC SERINE/THREONINE-PROTEIN KINASE LOK-RELATED"/>
    <property type="match status" value="1"/>
</dbReference>
<dbReference type="SMART" id="SM00220">
    <property type="entry name" value="S_TKc"/>
    <property type="match status" value="1"/>
</dbReference>
<dbReference type="PROSITE" id="PS51257">
    <property type="entry name" value="PROKAR_LIPOPROTEIN"/>
    <property type="match status" value="1"/>
</dbReference>
<keyword evidence="3" id="KW-1185">Reference proteome</keyword>
<gene>
    <name evidence="2" type="ORF">Hypma_014747</name>
</gene>
<comment type="caution">
    <text evidence="2">The sequence shown here is derived from an EMBL/GenBank/DDBJ whole genome shotgun (WGS) entry which is preliminary data.</text>
</comment>
<reference evidence="2" key="1">
    <citation type="submission" date="2018-04" db="EMBL/GenBank/DDBJ databases">
        <title>Whole genome sequencing of Hypsizygus marmoreus.</title>
        <authorList>
            <person name="Choi I.-G."/>
            <person name="Min B."/>
            <person name="Kim J.-G."/>
            <person name="Kim S."/>
            <person name="Oh Y.-L."/>
            <person name="Kong W.-S."/>
            <person name="Park H."/>
            <person name="Jeong J."/>
            <person name="Song E.-S."/>
        </authorList>
    </citation>
    <scope>NUCLEOTIDE SEQUENCE [LARGE SCALE GENOMIC DNA]</scope>
    <source>
        <strain evidence="2">51987-8</strain>
    </source>
</reference>
<dbReference type="GO" id="GO:0005524">
    <property type="term" value="F:ATP binding"/>
    <property type="evidence" value="ECO:0007669"/>
    <property type="project" value="InterPro"/>
</dbReference>
<dbReference type="AlphaFoldDB" id="A0A369JIL7"/>
<dbReference type="GO" id="GO:0044773">
    <property type="term" value="P:mitotic DNA damage checkpoint signaling"/>
    <property type="evidence" value="ECO:0007669"/>
    <property type="project" value="TreeGrafter"/>
</dbReference>
<dbReference type="SUPFAM" id="SSF56112">
    <property type="entry name" value="Protein kinase-like (PK-like)"/>
    <property type="match status" value="1"/>
</dbReference>
<dbReference type="PROSITE" id="PS50011">
    <property type="entry name" value="PROTEIN_KINASE_DOM"/>
    <property type="match status" value="1"/>
</dbReference>
<dbReference type="Gene3D" id="1.10.510.10">
    <property type="entry name" value="Transferase(Phosphotransferase) domain 1"/>
    <property type="match status" value="1"/>
</dbReference>
<dbReference type="GO" id="GO:0005634">
    <property type="term" value="C:nucleus"/>
    <property type="evidence" value="ECO:0007669"/>
    <property type="project" value="TreeGrafter"/>
</dbReference>
<dbReference type="InterPro" id="IPR011009">
    <property type="entry name" value="Kinase-like_dom_sf"/>
</dbReference>
<dbReference type="InterPro" id="IPR000719">
    <property type="entry name" value="Prot_kinase_dom"/>
</dbReference>
<evidence type="ECO:0000259" key="1">
    <source>
        <dbReference type="PROSITE" id="PS50011"/>
    </source>
</evidence>